<dbReference type="InterPro" id="IPR052159">
    <property type="entry name" value="Competence_DNA_uptake"/>
</dbReference>
<evidence type="ECO:0000256" key="1">
    <source>
        <dbReference type="SAM" id="SignalP"/>
    </source>
</evidence>
<gene>
    <name evidence="3" type="ORF">F130042H8_07100</name>
</gene>
<dbReference type="InterPro" id="IPR001279">
    <property type="entry name" value="Metallo-B-lactamas"/>
</dbReference>
<dbReference type="SMART" id="SM00849">
    <property type="entry name" value="Lactamase_B"/>
    <property type="match status" value="1"/>
</dbReference>
<evidence type="ECO:0000313" key="3">
    <source>
        <dbReference type="EMBL" id="GAA6267650.1"/>
    </source>
</evidence>
<dbReference type="PANTHER" id="PTHR30619">
    <property type="entry name" value="DNA INTERNALIZATION/COMPETENCE PROTEIN COMEC/REC2"/>
    <property type="match status" value="1"/>
</dbReference>
<dbReference type="EMBL" id="BAABXL010000001">
    <property type="protein sequence ID" value="GAA6267650.1"/>
    <property type="molecule type" value="Genomic_DNA"/>
</dbReference>
<feature type="domain" description="Metallo-beta-lactamase" evidence="2">
    <location>
        <begin position="98"/>
        <end position="283"/>
    </location>
</feature>
<dbReference type="Pfam" id="PF00753">
    <property type="entry name" value="Lactamase_B"/>
    <property type="match status" value="1"/>
</dbReference>
<keyword evidence="1" id="KW-0732">Signal</keyword>
<accession>A0ABQ0AUE4</accession>
<dbReference type="SUPFAM" id="SSF56281">
    <property type="entry name" value="Metallo-hydrolase/oxidoreductase"/>
    <property type="match status" value="1"/>
</dbReference>
<keyword evidence="4" id="KW-1185">Reference proteome</keyword>
<evidence type="ECO:0000313" key="4">
    <source>
        <dbReference type="Proteomes" id="UP001600894"/>
    </source>
</evidence>
<reference evidence="3 4" key="1">
    <citation type="submission" date="2024-04" db="EMBL/GenBank/DDBJ databases">
        <title>Defined microbial consortia suppress multidrug-resistant proinflammatory Enterobacteriaceae via ecological control.</title>
        <authorList>
            <person name="Furuichi M."/>
            <person name="Kawaguchi T."/>
            <person name="Pust M."/>
            <person name="Yasuma K."/>
            <person name="Plichta D."/>
            <person name="Hasegawa N."/>
            <person name="Ohya T."/>
            <person name="Bhattarai S."/>
            <person name="Sasajima S."/>
            <person name="Aoto Y."/>
            <person name="Tuganbaev T."/>
            <person name="Yaginuma M."/>
            <person name="Ueda M."/>
            <person name="Okahashi N."/>
            <person name="Amafuji K."/>
            <person name="Kiridooshi Y."/>
            <person name="Sugita K."/>
            <person name="Strazar M."/>
            <person name="Skelly A."/>
            <person name="Suda W."/>
            <person name="Hattori M."/>
            <person name="Nakamoto N."/>
            <person name="Caballero S."/>
            <person name="Norman J."/>
            <person name="Olle B."/>
            <person name="Tanoue T."/>
            <person name="Arita M."/>
            <person name="Bucci V."/>
            <person name="Atarashi K."/>
            <person name="Xavier R."/>
            <person name="Honda K."/>
        </authorList>
    </citation>
    <scope>NUCLEOTIDE SEQUENCE [LARGE SCALE GENOMIC DNA]</scope>
    <source>
        <strain evidence="4">f13</strain>
    </source>
</reference>
<feature type="signal peptide" evidence="1">
    <location>
        <begin position="1"/>
        <end position="26"/>
    </location>
</feature>
<comment type="caution">
    <text evidence="3">The sequence shown here is derived from an EMBL/GenBank/DDBJ whole genome shotgun (WGS) entry which is preliminary data.</text>
</comment>
<name>A0ABQ0AUE4_9FIRM</name>
<proteinExistence type="predicted"/>
<dbReference type="Gene3D" id="3.60.15.10">
    <property type="entry name" value="Ribonuclease Z/Hydroxyacylglutathione hydrolase-like"/>
    <property type="match status" value="1"/>
</dbReference>
<dbReference type="RefSeq" id="WP_176254178.1">
    <property type="nucleotide sequence ID" value="NZ_BAABXL010000001.1"/>
</dbReference>
<organism evidence="3 4">
    <name type="scientific">Enterocloster alcoholdehydrogenati</name>
    <dbReference type="NCBI Taxonomy" id="2547410"/>
    <lineage>
        <taxon>Bacteria</taxon>
        <taxon>Bacillati</taxon>
        <taxon>Bacillota</taxon>
        <taxon>Clostridia</taxon>
        <taxon>Lachnospirales</taxon>
        <taxon>Lachnospiraceae</taxon>
        <taxon>Enterocloster</taxon>
    </lineage>
</organism>
<feature type="chain" id="PRO_5047123316" description="Metallo-beta-lactamase domain-containing protein" evidence="1">
    <location>
        <begin position="27"/>
        <end position="352"/>
    </location>
</feature>
<dbReference type="PANTHER" id="PTHR30619:SF1">
    <property type="entry name" value="RECOMBINATION PROTEIN 2"/>
    <property type="match status" value="1"/>
</dbReference>
<evidence type="ECO:0000259" key="2">
    <source>
        <dbReference type="SMART" id="SM00849"/>
    </source>
</evidence>
<sequence length="352" mass="37615">MTRIDRYWKRCAAGMMAALLLMTAGEGSFTSFGAQSLNSPSKIVISSSQTEGGSDQAVQSSPAVTAAFGSVSTPVTDSSSYFGAGRLTMLANHDTKAQQLAVIIENGAGGLIVVDGGWKENSAYVLDQIKQKGGHVAAWLITHPDSDHVGALADILHNHSTEITIDGIYYSFLEDSWYQEKDAQVAAMVSYLKEGFAKVSPSVLHGDITAGQVIDAGPAKIQVLNQAFKASNDFVNNSSVAYLVSLNGTNVVFLGDMASAGGENLMANVDLGALKCTMVQMAHHGQNGVDYEVYKALRPSVCLWPTPQWLWDNDNGGGAGSGSWKTQETRNWMVRLGVKTYFCTKDGDQVIE</sequence>
<dbReference type="Proteomes" id="UP001600894">
    <property type="component" value="Unassembled WGS sequence"/>
</dbReference>
<protein>
    <recommendedName>
        <fullName evidence="2">Metallo-beta-lactamase domain-containing protein</fullName>
    </recommendedName>
</protein>
<dbReference type="InterPro" id="IPR036866">
    <property type="entry name" value="RibonucZ/Hydroxyglut_hydro"/>
</dbReference>